<name>A0ABT9Y1E7_9BACI</name>
<protein>
    <submittedName>
        <fullName evidence="2">Multidrug efflux pump subunit AcrB</fullName>
    </submittedName>
</protein>
<dbReference type="PRINTS" id="PR00702">
    <property type="entry name" value="ACRIFLAVINRP"/>
</dbReference>
<keyword evidence="1" id="KW-1133">Transmembrane helix</keyword>
<gene>
    <name evidence="2" type="ORF">J2S10_004184</name>
</gene>
<evidence type="ECO:0000313" key="2">
    <source>
        <dbReference type="EMBL" id="MDQ0200982.1"/>
    </source>
</evidence>
<evidence type="ECO:0000256" key="1">
    <source>
        <dbReference type="SAM" id="Phobius"/>
    </source>
</evidence>
<dbReference type="Gene3D" id="1.20.1640.10">
    <property type="entry name" value="Multidrug efflux transporter AcrB transmembrane domain"/>
    <property type="match status" value="1"/>
</dbReference>
<dbReference type="Pfam" id="PF00873">
    <property type="entry name" value="ACR_tran"/>
    <property type="match status" value="1"/>
</dbReference>
<feature type="transmembrane region" description="Helical" evidence="1">
    <location>
        <begin position="191"/>
        <end position="207"/>
    </location>
</feature>
<keyword evidence="1" id="KW-0472">Membrane</keyword>
<sequence length="272" mass="29566">MMGKEAFKNKQGQEVTLDQLATLAPNSDPSVIQEKDGLPFAVVTANITSSDIEKVTKQVKSTLKNIPFPVGVKYSFEGAPEQVNEMIYEMSIALSFSILLVLLIISAVFRGWKAPLSVLMCIPLAFIGSVISMFIFNKQWNLATLVGLLMLTGIVVTNGIVLVDKIERNIASGMALEEAVLDGTLSRVRPILTTALTTILTLLPLALSSSNDTVISQTLGIVVVGGLISSTITSILVIPIIYQWMHRNQTAPTPKLAVKGFRFQKMKMEEIS</sequence>
<accession>A0ABT9Y1E7</accession>
<evidence type="ECO:0000313" key="3">
    <source>
        <dbReference type="Proteomes" id="UP001224122"/>
    </source>
</evidence>
<dbReference type="PANTHER" id="PTHR32063">
    <property type="match status" value="1"/>
</dbReference>
<dbReference type="PANTHER" id="PTHR32063:SF0">
    <property type="entry name" value="SWARMING MOTILITY PROTEIN SWRC"/>
    <property type="match status" value="1"/>
</dbReference>
<feature type="transmembrane region" description="Helical" evidence="1">
    <location>
        <begin position="116"/>
        <end position="136"/>
    </location>
</feature>
<reference evidence="2 3" key="1">
    <citation type="submission" date="2023-07" db="EMBL/GenBank/DDBJ databases">
        <title>Genomic Encyclopedia of Type Strains, Phase IV (KMG-IV): sequencing the most valuable type-strain genomes for metagenomic binning, comparative biology and taxonomic classification.</title>
        <authorList>
            <person name="Goeker M."/>
        </authorList>
    </citation>
    <scope>NUCLEOTIDE SEQUENCE [LARGE SCALE GENOMIC DNA]</scope>
    <source>
        <strain evidence="2 3">DSM 27594</strain>
    </source>
</reference>
<dbReference type="InterPro" id="IPR001036">
    <property type="entry name" value="Acrflvin-R"/>
</dbReference>
<keyword evidence="3" id="KW-1185">Reference proteome</keyword>
<dbReference type="SUPFAM" id="SSF82866">
    <property type="entry name" value="Multidrug efflux transporter AcrB transmembrane domain"/>
    <property type="match status" value="1"/>
</dbReference>
<feature type="transmembrane region" description="Helical" evidence="1">
    <location>
        <begin position="86"/>
        <end position="109"/>
    </location>
</feature>
<feature type="transmembrane region" description="Helical" evidence="1">
    <location>
        <begin position="219"/>
        <end position="242"/>
    </location>
</feature>
<organism evidence="2 3">
    <name type="scientific">Neobacillus ginsengisoli</name>
    <dbReference type="NCBI Taxonomy" id="904295"/>
    <lineage>
        <taxon>Bacteria</taxon>
        <taxon>Bacillati</taxon>
        <taxon>Bacillota</taxon>
        <taxon>Bacilli</taxon>
        <taxon>Bacillales</taxon>
        <taxon>Bacillaceae</taxon>
        <taxon>Neobacillus</taxon>
    </lineage>
</organism>
<dbReference type="RefSeq" id="WP_307411697.1">
    <property type="nucleotide sequence ID" value="NZ_JAUSTW010000007.1"/>
</dbReference>
<keyword evidence="1" id="KW-0812">Transmembrane</keyword>
<dbReference type="InterPro" id="IPR027463">
    <property type="entry name" value="AcrB_DN_DC_subdom"/>
</dbReference>
<proteinExistence type="predicted"/>
<dbReference type="EMBL" id="JAUSTW010000007">
    <property type="protein sequence ID" value="MDQ0200982.1"/>
    <property type="molecule type" value="Genomic_DNA"/>
</dbReference>
<feature type="transmembrane region" description="Helical" evidence="1">
    <location>
        <begin position="142"/>
        <end position="163"/>
    </location>
</feature>
<dbReference type="Gene3D" id="3.30.2090.10">
    <property type="entry name" value="Multidrug efflux transporter AcrB TolC docking domain, DN and DC subdomains"/>
    <property type="match status" value="1"/>
</dbReference>
<comment type="caution">
    <text evidence="2">The sequence shown here is derived from an EMBL/GenBank/DDBJ whole genome shotgun (WGS) entry which is preliminary data.</text>
</comment>
<dbReference type="Gene3D" id="3.30.70.1440">
    <property type="entry name" value="Multidrug efflux transporter AcrB pore domain"/>
    <property type="match status" value="1"/>
</dbReference>
<dbReference type="Proteomes" id="UP001224122">
    <property type="component" value="Unassembled WGS sequence"/>
</dbReference>